<dbReference type="Proteomes" id="UP000033188">
    <property type="component" value="Chromosome 1"/>
</dbReference>
<dbReference type="InterPro" id="IPR001063">
    <property type="entry name" value="Ribosomal_uL22"/>
</dbReference>
<protein>
    <recommendedName>
        <fullName evidence="8">50S ribosomal protein L22</fullName>
    </recommendedName>
</protein>
<dbReference type="GO" id="GO:0006412">
    <property type="term" value="P:translation"/>
    <property type="evidence" value="ECO:0007669"/>
    <property type="project" value="InterPro"/>
</dbReference>
<dbReference type="EMBL" id="LK391707">
    <property type="protein sequence ID" value="CDR94035.1"/>
    <property type="molecule type" value="Genomic_DNA"/>
</dbReference>
<evidence type="ECO:0000256" key="1">
    <source>
        <dbReference type="ARBA" id="ARBA00009451"/>
    </source>
</evidence>
<feature type="chain" id="PRO_5001596083" description="50S ribosomal protein L22" evidence="5">
    <location>
        <begin position="19"/>
        <end position="220"/>
    </location>
</feature>
<accession>A0A061D8G4</accession>
<dbReference type="AlphaFoldDB" id="A0A061D8G4"/>
<name>A0A061D8G4_BABBI</name>
<evidence type="ECO:0000313" key="7">
    <source>
        <dbReference type="Proteomes" id="UP000033188"/>
    </source>
</evidence>
<dbReference type="InterPro" id="IPR036394">
    <property type="entry name" value="Ribosomal_uL22_sf"/>
</dbReference>
<dbReference type="RefSeq" id="XP_012766221.1">
    <property type="nucleotide sequence ID" value="XM_012910767.1"/>
</dbReference>
<evidence type="ECO:0008006" key="8">
    <source>
        <dbReference type="Google" id="ProtNLM"/>
    </source>
</evidence>
<dbReference type="SUPFAM" id="SSF54843">
    <property type="entry name" value="Ribosomal protein L22"/>
    <property type="match status" value="1"/>
</dbReference>
<gene>
    <name evidence="6" type="ORF">BBBOND_0103490</name>
</gene>
<dbReference type="PROSITE" id="PS00464">
    <property type="entry name" value="RIBOSOMAL_L22"/>
    <property type="match status" value="1"/>
</dbReference>
<dbReference type="STRING" id="5866.A0A061D8G4"/>
<sequence>MHYGILLCFIWIATRVDSFVMRDVDSTRLIALGALVRTSRAKKMEIVQEINSPFPRRNYKADGACERMVANSVLQWRKTMLDEAYRREFNWPYRKRHRGGRLDKLRLERRVQAVARWQPLSPIKVNKIFRHIRKLPVMVAMGDLAQRGANRYAVAVYKLIKSALTNAQTMYGSDDAPLVPRFRELTATNGGFIKRPLFRAKGRCDVIRKPKTHIKVVLTV</sequence>
<dbReference type="GO" id="GO:0003735">
    <property type="term" value="F:structural constituent of ribosome"/>
    <property type="evidence" value="ECO:0007669"/>
    <property type="project" value="InterPro"/>
</dbReference>
<dbReference type="GeneID" id="24562576"/>
<proteinExistence type="inferred from homology"/>
<reference evidence="7" key="1">
    <citation type="journal article" date="2014" name="Nucleic Acids Res.">
        <title>The evolutionary dynamics of variant antigen genes in Babesia reveal a history of genomic innovation underlying host-parasite interaction.</title>
        <authorList>
            <person name="Jackson A.P."/>
            <person name="Otto T.D."/>
            <person name="Darby A."/>
            <person name="Ramaprasad A."/>
            <person name="Xia D."/>
            <person name="Echaide I.E."/>
            <person name="Farber M."/>
            <person name="Gahlot S."/>
            <person name="Gamble J."/>
            <person name="Gupta D."/>
            <person name="Gupta Y."/>
            <person name="Jackson L."/>
            <person name="Malandrin L."/>
            <person name="Malas T.B."/>
            <person name="Moussa E."/>
            <person name="Nair M."/>
            <person name="Reid A.J."/>
            <person name="Sanders M."/>
            <person name="Sharma J."/>
            <person name="Tracey A."/>
            <person name="Quail M.A."/>
            <person name="Weir W."/>
            <person name="Wastling J.M."/>
            <person name="Hall N."/>
            <person name="Willadsen P."/>
            <person name="Lingelbach K."/>
            <person name="Shiels B."/>
            <person name="Tait A."/>
            <person name="Berriman M."/>
            <person name="Allred D.R."/>
            <person name="Pain A."/>
        </authorList>
    </citation>
    <scope>NUCLEOTIDE SEQUENCE [LARGE SCALE GENOMIC DNA]</scope>
    <source>
        <strain evidence="7">Bond</strain>
    </source>
</reference>
<keyword evidence="3 4" id="KW-0687">Ribonucleoprotein</keyword>
<evidence type="ECO:0000256" key="4">
    <source>
        <dbReference type="RuleBase" id="RU004005"/>
    </source>
</evidence>
<dbReference type="PANTHER" id="PTHR13501">
    <property type="entry name" value="CHLOROPLAST 50S RIBOSOMAL PROTEIN L22-RELATED"/>
    <property type="match status" value="1"/>
</dbReference>
<dbReference type="Pfam" id="PF00237">
    <property type="entry name" value="Ribosomal_L22"/>
    <property type="match status" value="1"/>
</dbReference>
<evidence type="ECO:0000313" key="6">
    <source>
        <dbReference type="EMBL" id="CDR94035.1"/>
    </source>
</evidence>
<dbReference type="GO" id="GO:0015934">
    <property type="term" value="C:large ribosomal subunit"/>
    <property type="evidence" value="ECO:0007669"/>
    <property type="project" value="InterPro"/>
</dbReference>
<dbReference type="InterPro" id="IPR047867">
    <property type="entry name" value="Ribosomal_uL22_bac/org-type"/>
</dbReference>
<dbReference type="InterPro" id="IPR018260">
    <property type="entry name" value="Ribosomal_uL22_CS"/>
</dbReference>
<dbReference type="Gene3D" id="3.90.470.10">
    <property type="entry name" value="Ribosomal protein L22/L17"/>
    <property type="match status" value="1"/>
</dbReference>
<keyword evidence="2 4" id="KW-0689">Ribosomal protein</keyword>
<dbReference type="KEGG" id="bbig:BBBOND_0103490"/>
<keyword evidence="5" id="KW-0732">Signal</keyword>
<evidence type="ECO:0000256" key="5">
    <source>
        <dbReference type="SAM" id="SignalP"/>
    </source>
</evidence>
<dbReference type="PANTHER" id="PTHR13501:SF10">
    <property type="entry name" value="LARGE RIBOSOMAL SUBUNIT PROTEIN UL22M"/>
    <property type="match status" value="1"/>
</dbReference>
<dbReference type="OMA" id="VRMMENT"/>
<evidence type="ECO:0000256" key="2">
    <source>
        <dbReference type="ARBA" id="ARBA00022980"/>
    </source>
</evidence>
<organism evidence="6 7">
    <name type="scientific">Babesia bigemina</name>
    <dbReference type="NCBI Taxonomy" id="5866"/>
    <lineage>
        <taxon>Eukaryota</taxon>
        <taxon>Sar</taxon>
        <taxon>Alveolata</taxon>
        <taxon>Apicomplexa</taxon>
        <taxon>Aconoidasida</taxon>
        <taxon>Piroplasmida</taxon>
        <taxon>Babesiidae</taxon>
        <taxon>Babesia</taxon>
    </lineage>
</organism>
<evidence type="ECO:0000256" key="3">
    <source>
        <dbReference type="ARBA" id="ARBA00023274"/>
    </source>
</evidence>
<dbReference type="VEuPathDB" id="PiroplasmaDB:BBBOND_0103490"/>
<dbReference type="OrthoDB" id="1840754at2759"/>
<keyword evidence="7" id="KW-1185">Reference proteome</keyword>
<dbReference type="CDD" id="cd00336">
    <property type="entry name" value="Ribosomal_L22"/>
    <property type="match status" value="1"/>
</dbReference>
<comment type="similarity">
    <text evidence="1 4">Belongs to the universal ribosomal protein uL22 family.</text>
</comment>
<feature type="signal peptide" evidence="5">
    <location>
        <begin position="1"/>
        <end position="18"/>
    </location>
</feature>